<reference evidence="14" key="1">
    <citation type="journal article" date="2018" name="Front. Microbiol.">
        <title>Genome-Based Analysis Reveals the Taxonomy and Diversity of the Family Idiomarinaceae.</title>
        <authorList>
            <person name="Liu Y."/>
            <person name="Lai Q."/>
            <person name="Shao Z."/>
        </authorList>
    </citation>
    <scope>NUCLEOTIDE SEQUENCE [LARGE SCALE GENOMIC DNA]</scope>
    <source>
        <strain evidence="14">GBPy7</strain>
    </source>
</reference>
<keyword evidence="6" id="KW-0997">Cell inner membrane</keyword>
<keyword evidence="4" id="KW-1003">Cell membrane</keyword>
<dbReference type="Pfam" id="PF07963">
    <property type="entry name" value="N_methyl"/>
    <property type="match status" value="1"/>
</dbReference>
<gene>
    <name evidence="13" type="primary">gspG</name>
    <name evidence="13" type="ORF">CWE08_03005</name>
</gene>
<organism evidence="13 14">
    <name type="scientific">Aliidiomarina iranensis</name>
    <dbReference type="NCBI Taxonomy" id="1434071"/>
    <lineage>
        <taxon>Bacteria</taxon>
        <taxon>Pseudomonadati</taxon>
        <taxon>Pseudomonadota</taxon>
        <taxon>Gammaproteobacteria</taxon>
        <taxon>Alteromonadales</taxon>
        <taxon>Idiomarinaceae</taxon>
        <taxon>Aliidiomarina</taxon>
    </lineage>
</organism>
<dbReference type="AlphaFoldDB" id="A0A432W335"/>
<evidence type="ECO:0000256" key="9">
    <source>
        <dbReference type="ARBA" id="ARBA00023136"/>
    </source>
</evidence>
<feature type="region of interest" description="Disordered" evidence="10">
    <location>
        <begin position="124"/>
        <end position="145"/>
    </location>
</feature>
<evidence type="ECO:0000256" key="2">
    <source>
        <dbReference type="ARBA" id="ARBA00009984"/>
    </source>
</evidence>
<evidence type="ECO:0000256" key="3">
    <source>
        <dbReference type="ARBA" id="ARBA00020042"/>
    </source>
</evidence>
<dbReference type="InterPro" id="IPR045584">
    <property type="entry name" value="Pilin-like"/>
</dbReference>
<dbReference type="GO" id="GO:0015628">
    <property type="term" value="P:protein secretion by the type II secretion system"/>
    <property type="evidence" value="ECO:0007669"/>
    <property type="project" value="InterPro"/>
</dbReference>
<dbReference type="RefSeq" id="WP_126765439.1">
    <property type="nucleotide sequence ID" value="NZ_PIPJ01000001.1"/>
</dbReference>
<dbReference type="PANTHER" id="PTHR30093">
    <property type="entry name" value="GENERAL SECRETION PATHWAY PROTEIN G"/>
    <property type="match status" value="1"/>
</dbReference>
<evidence type="ECO:0000256" key="4">
    <source>
        <dbReference type="ARBA" id="ARBA00022475"/>
    </source>
</evidence>
<evidence type="ECO:0000259" key="12">
    <source>
        <dbReference type="Pfam" id="PF08334"/>
    </source>
</evidence>
<evidence type="ECO:0000256" key="11">
    <source>
        <dbReference type="SAM" id="Phobius"/>
    </source>
</evidence>
<proteinExistence type="inferred from homology"/>
<dbReference type="EMBL" id="PIPJ01000001">
    <property type="protein sequence ID" value="RUO23630.1"/>
    <property type="molecule type" value="Genomic_DNA"/>
</dbReference>
<comment type="similarity">
    <text evidence="2">Belongs to the GSP G family.</text>
</comment>
<evidence type="ECO:0000256" key="6">
    <source>
        <dbReference type="ARBA" id="ARBA00022519"/>
    </source>
</evidence>
<comment type="subcellular location">
    <subcellularLocation>
        <location evidence="1">Cell inner membrane</location>
        <topology evidence="1">Single-pass membrane protein</topology>
    </subcellularLocation>
</comment>
<dbReference type="Proteomes" id="UP000288395">
    <property type="component" value="Unassembled WGS sequence"/>
</dbReference>
<protein>
    <recommendedName>
        <fullName evidence="3">Type II secretion system core protein G</fullName>
    </recommendedName>
</protein>
<dbReference type="SUPFAM" id="SSF54523">
    <property type="entry name" value="Pili subunits"/>
    <property type="match status" value="1"/>
</dbReference>
<keyword evidence="9 11" id="KW-0472">Membrane</keyword>
<evidence type="ECO:0000313" key="14">
    <source>
        <dbReference type="Proteomes" id="UP000288395"/>
    </source>
</evidence>
<evidence type="ECO:0000256" key="7">
    <source>
        <dbReference type="ARBA" id="ARBA00022692"/>
    </source>
</evidence>
<dbReference type="PRINTS" id="PR00813">
    <property type="entry name" value="BCTERIALGSPG"/>
</dbReference>
<keyword evidence="5" id="KW-0488">Methylation</keyword>
<dbReference type="InterPro" id="IPR000983">
    <property type="entry name" value="Bac_GSPG_pilin"/>
</dbReference>
<dbReference type="GO" id="GO:0005886">
    <property type="term" value="C:plasma membrane"/>
    <property type="evidence" value="ECO:0007669"/>
    <property type="project" value="UniProtKB-SubCell"/>
</dbReference>
<evidence type="ECO:0000256" key="10">
    <source>
        <dbReference type="SAM" id="MobiDB-lite"/>
    </source>
</evidence>
<dbReference type="InterPro" id="IPR013545">
    <property type="entry name" value="T2SS_protein-GspG_C"/>
</dbReference>
<feature type="domain" description="Type II secretion system protein GspG C-terminal" evidence="12">
    <location>
        <begin position="31"/>
        <end position="137"/>
    </location>
</feature>
<sequence>MRMKQQSGFTMLEMMVVIVILGIMATLVVPQIFGQREQADMQKAVSDITALENAMEMYRVQNGIYPTTEQGLEALVVEPQSDPRPRNYQTDGYIRRLPADPWGFEYRLLSPGQNGRFDIFSVGPDGQPGTQDDIGNWNMHDREEN</sequence>
<evidence type="ECO:0000256" key="1">
    <source>
        <dbReference type="ARBA" id="ARBA00004377"/>
    </source>
</evidence>
<dbReference type="InterPro" id="IPR012902">
    <property type="entry name" value="N_methyl_site"/>
</dbReference>
<dbReference type="PANTHER" id="PTHR30093:SF44">
    <property type="entry name" value="TYPE II SECRETION SYSTEM CORE PROTEIN G"/>
    <property type="match status" value="1"/>
</dbReference>
<name>A0A432W335_9GAMM</name>
<dbReference type="InterPro" id="IPR010054">
    <property type="entry name" value="Type2_sec_GspG"/>
</dbReference>
<dbReference type="OrthoDB" id="9795612at2"/>
<keyword evidence="14" id="KW-1185">Reference proteome</keyword>
<dbReference type="GO" id="GO:0015627">
    <property type="term" value="C:type II protein secretion system complex"/>
    <property type="evidence" value="ECO:0007669"/>
    <property type="project" value="InterPro"/>
</dbReference>
<dbReference type="NCBIfam" id="TIGR01710">
    <property type="entry name" value="typeII_sec_gspG"/>
    <property type="match status" value="1"/>
</dbReference>
<evidence type="ECO:0000256" key="5">
    <source>
        <dbReference type="ARBA" id="ARBA00022481"/>
    </source>
</evidence>
<keyword evidence="7 11" id="KW-0812">Transmembrane</keyword>
<feature type="transmembrane region" description="Helical" evidence="11">
    <location>
        <begin position="12"/>
        <end position="33"/>
    </location>
</feature>
<dbReference type="Gene3D" id="3.30.700.10">
    <property type="entry name" value="Glycoprotein, Type 4 Pilin"/>
    <property type="match status" value="1"/>
</dbReference>
<dbReference type="Pfam" id="PF08334">
    <property type="entry name" value="T2SSG"/>
    <property type="match status" value="1"/>
</dbReference>
<comment type="caution">
    <text evidence="13">The sequence shown here is derived from an EMBL/GenBank/DDBJ whole genome shotgun (WGS) entry which is preliminary data.</text>
</comment>
<dbReference type="NCBIfam" id="TIGR02532">
    <property type="entry name" value="IV_pilin_GFxxxE"/>
    <property type="match status" value="1"/>
</dbReference>
<accession>A0A432W335</accession>
<evidence type="ECO:0000256" key="8">
    <source>
        <dbReference type="ARBA" id="ARBA00022989"/>
    </source>
</evidence>
<keyword evidence="8 11" id="KW-1133">Transmembrane helix</keyword>
<evidence type="ECO:0000313" key="13">
    <source>
        <dbReference type="EMBL" id="RUO23630.1"/>
    </source>
</evidence>